<dbReference type="PROSITE" id="PS00108">
    <property type="entry name" value="PROTEIN_KINASE_ST"/>
    <property type="match status" value="1"/>
</dbReference>
<dbReference type="InterPro" id="IPR011009">
    <property type="entry name" value="Kinase-like_dom_sf"/>
</dbReference>
<dbReference type="GO" id="GO:0005829">
    <property type="term" value="C:cytosol"/>
    <property type="evidence" value="ECO:0007669"/>
    <property type="project" value="TreeGrafter"/>
</dbReference>
<evidence type="ECO:0000256" key="11">
    <source>
        <dbReference type="ARBA" id="ARBA00030237"/>
    </source>
</evidence>
<comment type="subcellular location">
    <subcellularLocation>
        <location evidence="1">Preautophagosomal structure membrane</location>
        <topology evidence="1">Peripheral membrane protein</topology>
    </subcellularLocation>
</comment>
<evidence type="ECO:0000256" key="7">
    <source>
        <dbReference type="ARBA" id="ARBA00022777"/>
    </source>
</evidence>
<dbReference type="PANTHER" id="PTHR24348">
    <property type="entry name" value="SERINE/THREONINE-PROTEIN KINASE UNC-51-RELATED"/>
    <property type="match status" value="1"/>
</dbReference>
<keyword evidence="10" id="KW-0072">Autophagy</keyword>
<proteinExistence type="predicted"/>
<evidence type="ECO:0000256" key="12">
    <source>
        <dbReference type="ARBA" id="ARBA00047899"/>
    </source>
</evidence>
<sequence length="231" mass="25967">MPEHWCRIQRKQLHREIDIYSHLPLHPRLVGVLDCNKNGNDTSLTLEYMTNGNLALYLRNNSVTTELRAQWALQVAQGVAMLHAHNVIHADLKTTNLLLDTNLGLRIADFNGSSLLGNEPYLLESGSFYMPAEWRKHGELGCDIMTDLFALGSCIFHIATGKKPYEGLTDNDIEEKFAKREFPGLEGVMFGDVIRKCWLSELESAETVLEALSTEARDVLSNPDFPLKVLG</sequence>
<dbReference type="PANTHER" id="PTHR24348:SF22">
    <property type="entry name" value="NON-SPECIFIC SERINE_THREONINE PROTEIN KINASE"/>
    <property type="match status" value="1"/>
</dbReference>
<dbReference type="EMBL" id="ONZQ02000007">
    <property type="protein sequence ID" value="SPO03036.1"/>
    <property type="molecule type" value="Genomic_DNA"/>
</dbReference>
<evidence type="ECO:0000256" key="13">
    <source>
        <dbReference type="ARBA" id="ARBA00048679"/>
    </source>
</evidence>
<keyword evidence="8" id="KW-0067">ATP-binding</keyword>
<keyword evidence="3" id="KW-0813">Transport</keyword>
<evidence type="ECO:0000313" key="16">
    <source>
        <dbReference type="Proteomes" id="UP001187682"/>
    </source>
</evidence>
<dbReference type="GO" id="GO:0004674">
    <property type="term" value="F:protein serine/threonine kinase activity"/>
    <property type="evidence" value="ECO:0007669"/>
    <property type="project" value="UniProtKB-KW"/>
</dbReference>
<comment type="catalytic activity">
    <reaction evidence="12">
        <text>L-threonyl-[protein] + ATP = O-phospho-L-threonyl-[protein] + ADP + H(+)</text>
        <dbReference type="Rhea" id="RHEA:46608"/>
        <dbReference type="Rhea" id="RHEA-COMP:11060"/>
        <dbReference type="Rhea" id="RHEA-COMP:11605"/>
        <dbReference type="ChEBI" id="CHEBI:15378"/>
        <dbReference type="ChEBI" id="CHEBI:30013"/>
        <dbReference type="ChEBI" id="CHEBI:30616"/>
        <dbReference type="ChEBI" id="CHEBI:61977"/>
        <dbReference type="ChEBI" id="CHEBI:456216"/>
        <dbReference type="EC" id="2.7.11.1"/>
    </reaction>
</comment>
<dbReference type="GO" id="GO:0005524">
    <property type="term" value="F:ATP binding"/>
    <property type="evidence" value="ECO:0007669"/>
    <property type="project" value="UniProtKB-KW"/>
</dbReference>
<evidence type="ECO:0000256" key="2">
    <source>
        <dbReference type="ARBA" id="ARBA00012513"/>
    </source>
</evidence>
<dbReference type="SUPFAM" id="SSF56112">
    <property type="entry name" value="Protein kinase-like (PK-like)"/>
    <property type="match status" value="1"/>
</dbReference>
<comment type="caution">
    <text evidence="15">The sequence shown here is derived from an EMBL/GenBank/DDBJ whole genome shotgun (WGS) entry which is preliminary data.</text>
</comment>
<keyword evidence="6" id="KW-0547">Nucleotide-binding</keyword>
<gene>
    <name evidence="15" type="ORF">DNG_05717</name>
</gene>
<evidence type="ECO:0000256" key="1">
    <source>
        <dbReference type="ARBA" id="ARBA00004623"/>
    </source>
</evidence>
<dbReference type="SMART" id="SM00220">
    <property type="entry name" value="S_TKc"/>
    <property type="match status" value="1"/>
</dbReference>
<dbReference type="GO" id="GO:0015031">
    <property type="term" value="P:protein transport"/>
    <property type="evidence" value="ECO:0007669"/>
    <property type="project" value="UniProtKB-KW"/>
</dbReference>
<keyword evidence="16" id="KW-1185">Reference proteome</keyword>
<organism evidence="15 16">
    <name type="scientific">Cephalotrichum gorgonifer</name>
    <dbReference type="NCBI Taxonomy" id="2041049"/>
    <lineage>
        <taxon>Eukaryota</taxon>
        <taxon>Fungi</taxon>
        <taxon>Dikarya</taxon>
        <taxon>Ascomycota</taxon>
        <taxon>Pezizomycotina</taxon>
        <taxon>Sordariomycetes</taxon>
        <taxon>Hypocreomycetidae</taxon>
        <taxon>Microascales</taxon>
        <taxon>Microascaceae</taxon>
        <taxon>Cephalotrichum</taxon>
    </lineage>
</organism>
<evidence type="ECO:0000256" key="3">
    <source>
        <dbReference type="ARBA" id="ARBA00022448"/>
    </source>
</evidence>
<evidence type="ECO:0000256" key="9">
    <source>
        <dbReference type="ARBA" id="ARBA00022927"/>
    </source>
</evidence>
<dbReference type="Proteomes" id="UP001187682">
    <property type="component" value="Unassembled WGS sequence"/>
</dbReference>
<evidence type="ECO:0000259" key="14">
    <source>
        <dbReference type="PROSITE" id="PS50011"/>
    </source>
</evidence>
<dbReference type="GO" id="GO:0000045">
    <property type="term" value="P:autophagosome assembly"/>
    <property type="evidence" value="ECO:0007669"/>
    <property type="project" value="TreeGrafter"/>
</dbReference>
<dbReference type="EC" id="2.7.11.1" evidence="2"/>
<accession>A0AAE8MYC0</accession>
<dbReference type="AlphaFoldDB" id="A0AAE8MYC0"/>
<feature type="domain" description="Protein kinase" evidence="14">
    <location>
        <begin position="1"/>
        <end position="225"/>
    </location>
</feature>
<dbReference type="GO" id="GO:0005776">
    <property type="term" value="C:autophagosome"/>
    <property type="evidence" value="ECO:0007669"/>
    <property type="project" value="TreeGrafter"/>
</dbReference>
<keyword evidence="7" id="KW-0418">Kinase</keyword>
<dbReference type="PROSITE" id="PS50011">
    <property type="entry name" value="PROTEIN_KINASE_DOM"/>
    <property type="match status" value="1"/>
</dbReference>
<evidence type="ECO:0000256" key="4">
    <source>
        <dbReference type="ARBA" id="ARBA00022527"/>
    </source>
</evidence>
<dbReference type="GO" id="GO:0034045">
    <property type="term" value="C:phagophore assembly site membrane"/>
    <property type="evidence" value="ECO:0007669"/>
    <property type="project" value="UniProtKB-SubCell"/>
</dbReference>
<name>A0AAE8MYC0_9PEZI</name>
<dbReference type="GO" id="GO:0010506">
    <property type="term" value="P:regulation of autophagy"/>
    <property type="evidence" value="ECO:0007669"/>
    <property type="project" value="InterPro"/>
</dbReference>
<dbReference type="InterPro" id="IPR045269">
    <property type="entry name" value="Atg1-like"/>
</dbReference>
<dbReference type="Gene3D" id="1.10.510.10">
    <property type="entry name" value="Transferase(Phosphotransferase) domain 1"/>
    <property type="match status" value="1"/>
</dbReference>
<keyword evidence="9" id="KW-0653">Protein transport</keyword>
<keyword evidence="5" id="KW-0808">Transferase</keyword>
<evidence type="ECO:0000256" key="6">
    <source>
        <dbReference type="ARBA" id="ARBA00022741"/>
    </source>
</evidence>
<comment type="catalytic activity">
    <reaction evidence="13">
        <text>L-seryl-[protein] + ATP = O-phospho-L-seryl-[protein] + ADP + H(+)</text>
        <dbReference type="Rhea" id="RHEA:17989"/>
        <dbReference type="Rhea" id="RHEA-COMP:9863"/>
        <dbReference type="Rhea" id="RHEA-COMP:11604"/>
        <dbReference type="ChEBI" id="CHEBI:15378"/>
        <dbReference type="ChEBI" id="CHEBI:29999"/>
        <dbReference type="ChEBI" id="CHEBI:30616"/>
        <dbReference type="ChEBI" id="CHEBI:83421"/>
        <dbReference type="ChEBI" id="CHEBI:456216"/>
        <dbReference type="EC" id="2.7.11.1"/>
    </reaction>
</comment>
<evidence type="ECO:0000256" key="5">
    <source>
        <dbReference type="ARBA" id="ARBA00022679"/>
    </source>
</evidence>
<reference evidence="15" key="1">
    <citation type="submission" date="2018-03" db="EMBL/GenBank/DDBJ databases">
        <authorList>
            <person name="Guldener U."/>
        </authorList>
    </citation>
    <scope>NUCLEOTIDE SEQUENCE</scope>
</reference>
<dbReference type="InterPro" id="IPR008271">
    <property type="entry name" value="Ser/Thr_kinase_AS"/>
</dbReference>
<evidence type="ECO:0000256" key="10">
    <source>
        <dbReference type="ARBA" id="ARBA00023006"/>
    </source>
</evidence>
<keyword evidence="4" id="KW-0723">Serine/threonine-protein kinase</keyword>
<dbReference type="Pfam" id="PF00069">
    <property type="entry name" value="Pkinase"/>
    <property type="match status" value="1"/>
</dbReference>
<dbReference type="InterPro" id="IPR000719">
    <property type="entry name" value="Prot_kinase_dom"/>
</dbReference>
<evidence type="ECO:0000313" key="15">
    <source>
        <dbReference type="EMBL" id="SPO03036.1"/>
    </source>
</evidence>
<protein>
    <recommendedName>
        <fullName evidence="2">non-specific serine/threonine protein kinase</fullName>
        <ecNumber evidence="2">2.7.11.1</ecNumber>
    </recommendedName>
    <alternativeName>
        <fullName evidence="11">Autophagy-related protein 1</fullName>
    </alternativeName>
</protein>
<evidence type="ECO:0000256" key="8">
    <source>
        <dbReference type="ARBA" id="ARBA00022840"/>
    </source>
</evidence>